<keyword evidence="3" id="KW-0808">Transferase</keyword>
<feature type="non-terminal residue" evidence="5">
    <location>
        <position position="1"/>
    </location>
</feature>
<name>A0A382RBD2_9ZZZZ</name>
<evidence type="ECO:0000256" key="1">
    <source>
        <dbReference type="ARBA" id="ARBA00004173"/>
    </source>
</evidence>
<dbReference type="PANTHER" id="PTHR42684">
    <property type="entry name" value="ADENOSYLMETHIONINE-8-AMINO-7-OXONONANOATE AMINOTRANSFERASE"/>
    <property type="match status" value="1"/>
</dbReference>
<proteinExistence type="predicted"/>
<sequence length="220" mass="24514">TREVCNRYEVLYISDEVVTGFGRLGQFFASEAVFDFVPDIITCAKGISSGYVPLSATILSKEIYDVISVPQADGALFTHGFTYSGHPVSCAAGLKNIEIMERDDICGYVREVGPYFEEQLNTLREYPIVGDVRGSHFMMCIENVANPETKELLPEQANIGKRIADHCQERGVIVRPIAHLNVMSPPLVLTKRQIDTMVEVLHESIRATMDDLNREGLWSG</sequence>
<organism evidence="5">
    <name type="scientific">marine metagenome</name>
    <dbReference type="NCBI Taxonomy" id="408172"/>
    <lineage>
        <taxon>unclassified sequences</taxon>
        <taxon>metagenomes</taxon>
        <taxon>ecological metagenomes</taxon>
    </lineage>
</organism>
<evidence type="ECO:0008006" key="6">
    <source>
        <dbReference type="Google" id="ProtNLM"/>
    </source>
</evidence>
<dbReference type="InterPro" id="IPR015424">
    <property type="entry name" value="PyrdxlP-dep_Trfase"/>
</dbReference>
<reference evidence="5" key="1">
    <citation type="submission" date="2018-05" db="EMBL/GenBank/DDBJ databases">
        <authorList>
            <person name="Lanie J.A."/>
            <person name="Ng W.-L."/>
            <person name="Kazmierczak K.M."/>
            <person name="Andrzejewski T.M."/>
            <person name="Davidsen T.M."/>
            <person name="Wayne K.J."/>
            <person name="Tettelin H."/>
            <person name="Glass J.I."/>
            <person name="Rusch D."/>
            <person name="Podicherti R."/>
            <person name="Tsui H.-C.T."/>
            <person name="Winkler M.E."/>
        </authorList>
    </citation>
    <scope>NUCLEOTIDE SEQUENCE</scope>
</reference>
<dbReference type="InterPro" id="IPR015422">
    <property type="entry name" value="PyrdxlP-dep_Trfase_small"/>
</dbReference>
<dbReference type="GO" id="GO:0009448">
    <property type="term" value="P:gamma-aminobutyric acid metabolic process"/>
    <property type="evidence" value="ECO:0007669"/>
    <property type="project" value="TreeGrafter"/>
</dbReference>
<dbReference type="InterPro" id="IPR049704">
    <property type="entry name" value="Aminotrans_3_PPA_site"/>
</dbReference>
<keyword evidence="2" id="KW-0032">Aminotransferase</keyword>
<dbReference type="InterPro" id="IPR005814">
    <property type="entry name" value="Aminotrans_3"/>
</dbReference>
<evidence type="ECO:0000313" key="5">
    <source>
        <dbReference type="EMBL" id="SVC95033.1"/>
    </source>
</evidence>
<dbReference type="Pfam" id="PF00202">
    <property type="entry name" value="Aminotran_3"/>
    <property type="match status" value="1"/>
</dbReference>
<dbReference type="SUPFAM" id="SSF53383">
    <property type="entry name" value="PLP-dependent transferases"/>
    <property type="match status" value="1"/>
</dbReference>
<comment type="subcellular location">
    <subcellularLocation>
        <location evidence="1">Mitochondrion</location>
    </subcellularLocation>
</comment>
<protein>
    <recommendedName>
        <fullName evidence="6">Aminotransferase class III-fold pyridoxal phosphate-dependent enzyme</fullName>
    </recommendedName>
</protein>
<dbReference type="GO" id="GO:0030170">
    <property type="term" value="F:pyridoxal phosphate binding"/>
    <property type="evidence" value="ECO:0007669"/>
    <property type="project" value="InterPro"/>
</dbReference>
<dbReference type="InterPro" id="IPR015421">
    <property type="entry name" value="PyrdxlP-dep_Trfase_major"/>
</dbReference>
<dbReference type="GO" id="GO:0004015">
    <property type="term" value="F:adenosylmethionine-8-amino-7-oxononanoate transaminase activity"/>
    <property type="evidence" value="ECO:0007669"/>
    <property type="project" value="TreeGrafter"/>
</dbReference>
<evidence type="ECO:0000256" key="4">
    <source>
        <dbReference type="ARBA" id="ARBA00022898"/>
    </source>
</evidence>
<dbReference type="Gene3D" id="3.90.1150.10">
    <property type="entry name" value="Aspartate Aminotransferase, domain 1"/>
    <property type="match status" value="1"/>
</dbReference>
<accession>A0A382RBD2</accession>
<dbReference type="GO" id="GO:0005739">
    <property type="term" value="C:mitochondrion"/>
    <property type="evidence" value="ECO:0007669"/>
    <property type="project" value="UniProtKB-SubCell"/>
</dbReference>
<keyword evidence="4" id="KW-0663">Pyridoxal phosphate</keyword>
<dbReference type="Gene3D" id="3.40.640.10">
    <property type="entry name" value="Type I PLP-dependent aspartate aminotransferase-like (Major domain)"/>
    <property type="match status" value="1"/>
</dbReference>
<evidence type="ECO:0000256" key="2">
    <source>
        <dbReference type="ARBA" id="ARBA00022576"/>
    </source>
</evidence>
<dbReference type="GO" id="GO:0009102">
    <property type="term" value="P:biotin biosynthetic process"/>
    <property type="evidence" value="ECO:0007669"/>
    <property type="project" value="TreeGrafter"/>
</dbReference>
<dbReference type="EMBL" id="UINC01120506">
    <property type="protein sequence ID" value="SVC95033.1"/>
    <property type="molecule type" value="Genomic_DNA"/>
</dbReference>
<evidence type="ECO:0000256" key="3">
    <source>
        <dbReference type="ARBA" id="ARBA00022679"/>
    </source>
</evidence>
<gene>
    <name evidence="5" type="ORF">METZ01_LOCUS347887</name>
</gene>
<dbReference type="AlphaFoldDB" id="A0A382RBD2"/>
<dbReference type="PANTHER" id="PTHR42684:SF3">
    <property type="entry name" value="ADENOSYLMETHIONINE-8-AMINO-7-OXONONANOATE AMINOTRANSFERASE"/>
    <property type="match status" value="1"/>
</dbReference>
<dbReference type="PROSITE" id="PS00600">
    <property type="entry name" value="AA_TRANSFER_CLASS_3"/>
    <property type="match status" value="1"/>
</dbReference>